<sequence length="78" mass="9373">MTNKRLTFNIKEKKDYKSLCTIPDPSKINTRLKAIKNKYITMHQCYQFKKLTKLNNTCLEWIKPGIHIYMLQKILINQ</sequence>
<proteinExistence type="predicted"/>
<dbReference type="Proteomes" id="UP000594263">
    <property type="component" value="Unplaced"/>
</dbReference>
<name>A0A7N0RBM5_KALFE</name>
<dbReference type="EnsemblPlants" id="Kaladp0008s0076.1.v1.1">
    <property type="protein sequence ID" value="Kaladp0008s0076.1.v1.1.CDS.1"/>
    <property type="gene ID" value="Kaladp0008s0076.v1.1"/>
</dbReference>
<protein>
    <submittedName>
        <fullName evidence="1">Uncharacterized protein</fullName>
    </submittedName>
</protein>
<evidence type="ECO:0000313" key="1">
    <source>
        <dbReference type="EnsemblPlants" id="Kaladp0008s0076.1.v1.1.CDS.1"/>
    </source>
</evidence>
<dbReference type="AlphaFoldDB" id="A0A7N0RBM5"/>
<keyword evidence="2" id="KW-1185">Reference proteome</keyword>
<accession>A0A7N0RBM5</accession>
<dbReference type="Gramene" id="Kaladp0008s0076.1.v1.1">
    <property type="protein sequence ID" value="Kaladp0008s0076.1.v1.1.CDS.1"/>
    <property type="gene ID" value="Kaladp0008s0076.v1.1"/>
</dbReference>
<evidence type="ECO:0000313" key="2">
    <source>
        <dbReference type="Proteomes" id="UP000594263"/>
    </source>
</evidence>
<reference evidence="1" key="1">
    <citation type="submission" date="2021-01" db="UniProtKB">
        <authorList>
            <consortium name="EnsemblPlants"/>
        </authorList>
    </citation>
    <scope>IDENTIFICATION</scope>
</reference>
<organism evidence="1 2">
    <name type="scientific">Kalanchoe fedtschenkoi</name>
    <name type="common">Lavender scallops</name>
    <name type="synonym">South American air plant</name>
    <dbReference type="NCBI Taxonomy" id="63787"/>
    <lineage>
        <taxon>Eukaryota</taxon>
        <taxon>Viridiplantae</taxon>
        <taxon>Streptophyta</taxon>
        <taxon>Embryophyta</taxon>
        <taxon>Tracheophyta</taxon>
        <taxon>Spermatophyta</taxon>
        <taxon>Magnoliopsida</taxon>
        <taxon>eudicotyledons</taxon>
        <taxon>Gunneridae</taxon>
        <taxon>Pentapetalae</taxon>
        <taxon>Saxifragales</taxon>
        <taxon>Crassulaceae</taxon>
        <taxon>Kalanchoe</taxon>
    </lineage>
</organism>